<dbReference type="AlphaFoldDB" id="A0A284QNM9"/>
<dbReference type="Proteomes" id="UP000219338">
    <property type="component" value="Unassembled WGS sequence"/>
</dbReference>
<name>A0A284QNM9_ARMOS</name>
<evidence type="ECO:0000313" key="2">
    <source>
        <dbReference type="Proteomes" id="UP000219338"/>
    </source>
</evidence>
<gene>
    <name evidence="1" type="ORF">ARMOST_01332</name>
</gene>
<dbReference type="EMBL" id="FUEG01000001">
    <property type="protein sequence ID" value="SJK98075.1"/>
    <property type="molecule type" value="Genomic_DNA"/>
</dbReference>
<protein>
    <submittedName>
        <fullName evidence="1">Uncharacterized protein</fullName>
    </submittedName>
</protein>
<organism evidence="1 2">
    <name type="scientific">Armillaria ostoyae</name>
    <name type="common">Armillaria root rot fungus</name>
    <dbReference type="NCBI Taxonomy" id="47428"/>
    <lineage>
        <taxon>Eukaryota</taxon>
        <taxon>Fungi</taxon>
        <taxon>Dikarya</taxon>
        <taxon>Basidiomycota</taxon>
        <taxon>Agaricomycotina</taxon>
        <taxon>Agaricomycetes</taxon>
        <taxon>Agaricomycetidae</taxon>
        <taxon>Agaricales</taxon>
        <taxon>Marasmiineae</taxon>
        <taxon>Physalacriaceae</taxon>
        <taxon>Armillaria</taxon>
    </lineage>
</organism>
<evidence type="ECO:0000313" key="1">
    <source>
        <dbReference type="EMBL" id="SJK98075.1"/>
    </source>
</evidence>
<reference evidence="2" key="1">
    <citation type="journal article" date="2017" name="Nat. Ecol. Evol.">
        <title>Genome expansion and lineage-specific genetic innovations in the forest pathogenic fungi Armillaria.</title>
        <authorList>
            <person name="Sipos G."/>
            <person name="Prasanna A.N."/>
            <person name="Walter M.C."/>
            <person name="O'Connor E."/>
            <person name="Balint B."/>
            <person name="Krizsan K."/>
            <person name="Kiss B."/>
            <person name="Hess J."/>
            <person name="Varga T."/>
            <person name="Slot J."/>
            <person name="Riley R."/>
            <person name="Boka B."/>
            <person name="Rigling D."/>
            <person name="Barry K."/>
            <person name="Lee J."/>
            <person name="Mihaltcheva S."/>
            <person name="LaButti K."/>
            <person name="Lipzen A."/>
            <person name="Waldron R."/>
            <person name="Moloney N.M."/>
            <person name="Sperisen C."/>
            <person name="Kredics L."/>
            <person name="Vagvoelgyi C."/>
            <person name="Patrignani A."/>
            <person name="Fitzpatrick D."/>
            <person name="Nagy I."/>
            <person name="Doyle S."/>
            <person name="Anderson J.B."/>
            <person name="Grigoriev I.V."/>
            <person name="Gueldener U."/>
            <person name="Muensterkoetter M."/>
            <person name="Nagy L.G."/>
        </authorList>
    </citation>
    <scope>NUCLEOTIDE SEQUENCE [LARGE SCALE GENOMIC DNA]</scope>
    <source>
        <strain evidence="2">C18/9</strain>
    </source>
</reference>
<sequence length="104" mass="11601">MLVCRKIACKAAIEIEAKLPPRTDSRDHPAATSFRRGRRCFHQLAGDLWTDIYSGNCSSYSKPFRSKCGRLVMADITTAGQKAVAEKMVKSICLGWKHDIQRSG</sequence>
<keyword evidence="2" id="KW-1185">Reference proteome</keyword>
<proteinExistence type="predicted"/>
<accession>A0A284QNM9</accession>